<dbReference type="PANTHER" id="PTHR43135">
    <property type="entry name" value="ALPHA-D-RIBOSE 1-METHYLPHOSPHONATE 5-TRIPHOSPHATE DIPHOSPHATASE"/>
    <property type="match status" value="1"/>
</dbReference>
<protein>
    <submittedName>
        <fullName evidence="2">Amidohydrolase</fullName>
    </submittedName>
</protein>
<evidence type="ECO:0000259" key="1">
    <source>
        <dbReference type="Pfam" id="PF01979"/>
    </source>
</evidence>
<dbReference type="InterPro" id="IPR051781">
    <property type="entry name" value="Metallo-dep_Hydrolase"/>
</dbReference>
<gene>
    <name evidence="2" type="ORF">Dsi01nite_063320</name>
</gene>
<reference evidence="2" key="1">
    <citation type="submission" date="2021-01" db="EMBL/GenBank/DDBJ databases">
        <title>Whole genome shotgun sequence of Dactylosporangium siamense NBRC 106093.</title>
        <authorList>
            <person name="Komaki H."/>
            <person name="Tamura T."/>
        </authorList>
    </citation>
    <scope>NUCLEOTIDE SEQUENCE</scope>
    <source>
        <strain evidence="2">NBRC 106093</strain>
    </source>
</reference>
<feature type="domain" description="Amidohydrolase-related" evidence="1">
    <location>
        <begin position="157"/>
        <end position="328"/>
    </location>
</feature>
<dbReference type="Gene3D" id="3.20.20.140">
    <property type="entry name" value="Metal-dependent hydrolases"/>
    <property type="match status" value="1"/>
</dbReference>
<evidence type="ECO:0000313" key="2">
    <source>
        <dbReference type="EMBL" id="GIG48291.1"/>
    </source>
</evidence>
<dbReference type="Proteomes" id="UP000660611">
    <property type="component" value="Unassembled WGS sequence"/>
</dbReference>
<dbReference type="Pfam" id="PF01979">
    <property type="entry name" value="Amidohydro_1"/>
    <property type="match status" value="1"/>
</dbReference>
<sequence>MSSLHLRGTVLPDGDVRDIWVLGDRLTFTRPRQASTTVHDGGFILPGLVDAHAHLGHDPATMTFDPALFTAAGLGYAGDGTTLLRVPGHRVPIPPELRNRPDLPRLVTAGPWLAWDGLQDLDDLQTVPADLPAAGVAEALANDGWCKTYGDWEFDRPKTPEPVLRALCDAVHAAGGRVAAHCQTAEGTRNAVLAGVDSIEHAWFLTPDLLTVLAARGGAVTPTWTGFVPHVDVVRTKPEGPRKDWFLDGVASLRAATVDAWEAGVTVLAGTDSLGHGDVAGEVGHLVAAGLPPAAAVGAACWDARRYLGFAGIEEGAPADLVALAADPRVTPGVLRHPSLILLRGRSVKRG</sequence>
<evidence type="ECO:0000313" key="3">
    <source>
        <dbReference type="Proteomes" id="UP000660611"/>
    </source>
</evidence>
<dbReference type="GO" id="GO:0016810">
    <property type="term" value="F:hydrolase activity, acting on carbon-nitrogen (but not peptide) bonds"/>
    <property type="evidence" value="ECO:0007669"/>
    <property type="project" value="InterPro"/>
</dbReference>
<comment type="caution">
    <text evidence="2">The sequence shown here is derived from an EMBL/GenBank/DDBJ whole genome shotgun (WGS) entry which is preliminary data.</text>
</comment>
<dbReference type="InterPro" id="IPR011059">
    <property type="entry name" value="Metal-dep_hydrolase_composite"/>
</dbReference>
<dbReference type="EMBL" id="BONQ01000099">
    <property type="protein sequence ID" value="GIG48291.1"/>
    <property type="molecule type" value="Genomic_DNA"/>
</dbReference>
<dbReference type="RefSeq" id="WP_203850002.1">
    <property type="nucleotide sequence ID" value="NZ_BAAAVW010000022.1"/>
</dbReference>
<dbReference type="SUPFAM" id="SSF51556">
    <property type="entry name" value="Metallo-dependent hydrolases"/>
    <property type="match status" value="1"/>
</dbReference>
<dbReference type="PANTHER" id="PTHR43135:SF4">
    <property type="entry name" value="AMIDOHYDROLASE-RELATED DOMAIN-CONTAINING PROTEIN"/>
    <property type="match status" value="1"/>
</dbReference>
<dbReference type="AlphaFoldDB" id="A0A919PS13"/>
<dbReference type="InterPro" id="IPR006680">
    <property type="entry name" value="Amidohydro-rel"/>
</dbReference>
<accession>A0A919PS13</accession>
<name>A0A919PS13_9ACTN</name>
<organism evidence="2 3">
    <name type="scientific">Dactylosporangium siamense</name>
    <dbReference type="NCBI Taxonomy" id="685454"/>
    <lineage>
        <taxon>Bacteria</taxon>
        <taxon>Bacillati</taxon>
        <taxon>Actinomycetota</taxon>
        <taxon>Actinomycetes</taxon>
        <taxon>Micromonosporales</taxon>
        <taxon>Micromonosporaceae</taxon>
        <taxon>Dactylosporangium</taxon>
    </lineage>
</organism>
<dbReference type="InterPro" id="IPR032466">
    <property type="entry name" value="Metal_Hydrolase"/>
</dbReference>
<proteinExistence type="predicted"/>
<keyword evidence="3" id="KW-1185">Reference proteome</keyword>
<dbReference type="Gene3D" id="2.30.40.10">
    <property type="entry name" value="Urease, subunit C, domain 1"/>
    <property type="match status" value="1"/>
</dbReference>